<evidence type="ECO:0000256" key="1">
    <source>
        <dbReference type="ARBA" id="ARBA00000274"/>
    </source>
</evidence>
<comment type="catalytic activity">
    <reaction evidence="1">
        <text>AMP + H2O = D-ribose 5-phosphate + adenine</text>
        <dbReference type="Rhea" id="RHEA:20129"/>
        <dbReference type="ChEBI" id="CHEBI:15377"/>
        <dbReference type="ChEBI" id="CHEBI:16708"/>
        <dbReference type="ChEBI" id="CHEBI:78346"/>
        <dbReference type="ChEBI" id="CHEBI:456215"/>
        <dbReference type="EC" id="3.2.2.4"/>
    </reaction>
</comment>
<dbReference type="GO" id="GO:0005829">
    <property type="term" value="C:cytosol"/>
    <property type="evidence" value="ECO:0007669"/>
    <property type="project" value="TreeGrafter"/>
</dbReference>
<dbReference type="EMBL" id="JACCCW010000001">
    <property type="protein sequence ID" value="NYF79104.1"/>
    <property type="molecule type" value="Genomic_DNA"/>
</dbReference>
<dbReference type="SUPFAM" id="SSF102405">
    <property type="entry name" value="MCP/YpsA-like"/>
    <property type="match status" value="1"/>
</dbReference>
<sequence>MVQNVAVFCASANGVDPAYCAAAVELGAALAAHSIGLVYGGSNVGLMQTVANAALAGGGRVVGVIPEVLVGMEVAHRGVTELHIVDTMHTRKALMAKLADAFVVLPGGFGTLEEVFEMLTWQALKLHAKPVLLLNTSGFYDRLLAFLDHAVEQGMLKQKNREMVLVAGSVEEALTLLGIAATSV</sequence>
<dbReference type="Proteomes" id="UP000589520">
    <property type="component" value="Unassembled WGS sequence"/>
</dbReference>
<dbReference type="Gene3D" id="3.40.50.450">
    <property type="match status" value="1"/>
</dbReference>
<dbReference type="GO" id="GO:0008714">
    <property type="term" value="F:AMP nucleosidase activity"/>
    <property type="evidence" value="ECO:0007669"/>
    <property type="project" value="UniProtKB-EC"/>
</dbReference>
<evidence type="ECO:0000256" key="2">
    <source>
        <dbReference type="ARBA" id="ARBA00006763"/>
    </source>
</evidence>
<protein>
    <recommendedName>
        <fullName evidence="3">Cytokinin riboside 5'-monophosphate phosphoribohydrolase</fullName>
        <ecNumber evidence="3">3.2.2.n1</ecNumber>
    </recommendedName>
</protein>
<dbReference type="NCBIfam" id="TIGR00730">
    <property type="entry name" value="Rossman fold protein, TIGR00730 family"/>
    <property type="match status" value="1"/>
</dbReference>
<dbReference type="InterPro" id="IPR031100">
    <property type="entry name" value="LOG_fam"/>
</dbReference>
<comment type="similarity">
    <text evidence="2 3">Belongs to the LOG family.</text>
</comment>
<comment type="caution">
    <text evidence="4">The sequence shown here is derived from an EMBL/GenBank/DDBJ whole genome shotgun (WGS) entry which is preliminary data.</text>
</comment>
<keyword evidence="3" id="KW-0378">Hydrolase</keyword>
<evidence type="ECO:0000313" key="5">
    <source>
        <dbReference type="Proteomes" id="UP000589520"/>
    </source>
</evidence>
<dbReference type="Pfam" id="PF03641">
    <property type="entry name" value="Lysine_decarbox"/>
    <property type="match status" value="1"/>
</dbReference>
<dbReference type="AlphaFoldDB" id="A0A7Y9TG49"/>
<evidence type="ECO:0000256" key="3">
    <source>
        <dbReference type="RuleBase" id="RU363015"/>
    </source>
</evidence>
<dbReference type="PANTHER" id="PTHR31223:SF70">
    <property type="entry name" value="LOG FAMILY PROTEIN YJL055W"/>
    <property type="match status" value="1"/>
</dbReference>
<dbReference type="InterPro" id="IPR005269">
    <property type="entry name" value="LOG"/>
</dbReference>
<reference evidence="4 5" key="1">
    <citation type="submission" date="2020-07" db="EMBL/GenBank/DDBJ databases">
        <title>Genomic Encyclopedia of Type Strains, Phase IV (KMG-V): Genome sequencing to study the core and pangenomes of soil and plant-associated prokaryotes.</title>
        <authorList>
            <person name="Whitman W."/>
        </authorList>
    </citation>
    <scope>NUCLEOTIDE SEQUENCE [LARGE SCALE GENOMIC DNA]</scope>
    <source>
        <strain evidence="4 5">X4EP2</strain>
    </source>
</reference>
<gene>
    <name evidence="4" type="ORF">HDF17_001391</name>
</gene>
<dbReference type="RefSeq" id="WP_179489046.1">
    <property type="nucleotide sequence ID" value="NZ_JACCCW010000001.1"/>
</dbReference>
<proteinExistence type="inferred from homology"/>
<organism evidence="4 5">
    <name type="scientific">Granulicella arctica</name>
    <dbReference type="NCBI Taxonomy" id="940613"/>
    <lineage>
        <taxon>Bacteria</taxon>
        <taxon>Pseudomonadati</taxon>
        <taxon>Acidobacteriota</taxon>
        <taxon>Terriglobia</taxon>
        <taxon>Terriglobales</taxon>
        <taxon>Acidobacteriaceae</taxon>
        <taxon>Granulicella</taxon>
    </lineage>
</organism>
<keyword evidence="3" id="KW-0203">Cytokinin biosynthesis</keyword>
<dbReference type="GO" id="GO:0009691">
    <property type="term" value="P:cytokinin biosynthetic process"/>
    <property type="evidence" value="ECO:0007669"/>
    <property type="project" value="UniProtKB-UniRule"/>
</dbReference>
<evidence type="ECO:0000313" key="4">
    <source>
        <dbReference type="EMBL" id="NYF79104.1"/>
    </source>
</evidence>
<keyword evidence="5" id="KW-1185">Reference proteome</keyword>
<dbReference type="EC" id="3.2.2.n1" evidence="3"/>
<accession>A0A7Y9TG49</accession>
<name>A0A7Y9TG49_9BACT</name>
<dbReference type="PANTHER" id="PTHR31223">
    <property type="entry name" value="LOG FAMILY PROTEIN YJL055W"/>
    <property type="match status" value="1"/>
</dbReference>